<dbReference type="Proteomes" id="UP000035929">
    <property type="component" value="Unassembled WGS sequence"/>
</dbReference>
<organism evidence="3 4">
    <name type="scientific">Methylobacterium aquaticum</name>
    <dbReference type="NCBI Taxonomy" id="270351"/>
    <lineage>
        <taxon>Bacteria</taxon>
        <taxon>Pseudomonadati</taxon>
        <taxon>Pseudomonadota</taxon>
        <taxon>Alphaproteobacteria</taxon>
        <taxon>Hyphomicrobiales</taxon>
        <taxon>Methylobacteriaceae</taxon>
        <taxon>Methylobacterium</taxon>
    </lineage>
</organism>
<feature type="domain" description="Thioesterase" evidence="2">
    <location>
        <begin position="66"/>
        <end position="144"/>
    </location>
</feature>
<dbReference type="CDD" id="cd03443">
    <property type="entry name" value="PaaI_thioesterase"/>
    <property type="match status" value="1"/>
</dbReference>
<evidence type="ECO:0000313" key="4">
    <source>
        <dbReference type="Proteomes" id="UP000035929"/>
    </source>
</evidence>
<dbReference type="GO" id="GO:0016289">
    <property type="term" value="F:acyl-CoA hydrolase activity"/>
    <property type="evidence" value="ECO:0007669"/>
    <property type="project" value="UniProtKB-ARBA"/>
</dbReference>
<sequence length="177" mass="18486">MDGPEPQGETGHLGGGSGLDLLRAMVAGEILPPPAMALFGIELVSVRDGGATLRRKPGDYLYNPMGPVHGSAVAALFDLALGSAIQSALPAGRTYTTLDTRISYLRPVTAASGTLTVTAQAVDLWERRAAAEAQLTDADGQVCATATMTGTVVERPPEGSPEKPNRTWDVSDWLKIS</sequence>
<dbReference type="NCBIfam" id="TIGR00369">
    <property type="entry name" value="unchar_dom_1"/>
    <property type="match status" value="1"/>
</dbReference>
<accession>A0A0J6T0U2</accession>
<evidence type="ECO:0000313" key="3">
    <source>
        <dbReference type="EMBL" id="KMO39208.1"/>
    </source>
</evidence>
<dbReference type="InterPro" id="IPR006683">
    <property type="entry name" value="Thioestr_dom"/>
</dbReference>
<dbReference type="InterPro" id="IPR029069">
    <property type="entry name" value="HotDog_dom_sf"/>
</dbReference>
<dbReference type="EMBL" id="LABX01000034">
    <property type="protein sequence ID" value="KMO39208.1"/>
    <property type="molecule type" value="Genomic_DNA"/>
</dbReference>
<dbReference type="AlphaFoldDB" id="A0A0J6T0U2"/>
<comment type="caution">
    <text evidence="3">The sequence shown here is derived from an EMBL/GenBank/DDBJ whole genome shotgun (WGS) entry which is preliminary data.</text>
</comment>
<evidence type="ECO:0000259" key="2">
    <source>
        <dbReference type="Pfam" id="PF03061"/>
    </source>
</evidence>
<evidence type="ECO:0000256" key="1">
    <source>
        <dbReference type="ARBA" id="ARBA00022801"/>
    </source>
</evidence>
<dbReference type="PATRIC" id="fig|270351.6.peg.5029"/>
<dbReference type="SUPFAM" id="SSF54637">
    <property type="entry name" value="Thioesterase/thiol ester dehydrase-isomerase"/>
    <property type="match status" value="1"/>
</dbReference>
<protein>
    <recommendedName>
        <fullName evidence="2">Thioesterase domain-containing protein</fullName>
    </recommendedName>
</protein>
<dbReference type="Pfam" id="PF03061">
    <property type="entry name" value="4HBT"/>
    <property type="match status" value="1"/>
</dbReference>
<dbReference type="Gene3D" id="3.10.129.10">
    <property type="entry name" value="Hotdog Thioesterase"/>
    <property type="match status" value="1"/>
</dbReference>
<keyword evidence="1" id="KW-0378">Hydrolase</keyword>
<name>A0A0J6T0U2_9HYPH</name>
<gene>
    <name evidence="3" type="ORF">VP06_04825</name>
</gene>
<proteinExistence type="predicted"/>
<dbReference type="InterPro" id="IPR003736">
    <property type="entry name" value="PAAI_dom"/>
</dbReference>
<reference evidence="3 4" key="1">
    <citation type="submission" date="2015-03" db="EMBL/GenBank/DDBJ databases">
        <title>Genome sequencing of Methylobacterium aquaticum DSM16371 type strain.</title>
        <authorList>
            <person name="Chaudhry V."/>
            <person name="Patil P.B."/>
        </authorList>
    </citation>
    <scope>NUCLEOTIDE SEQUENCE [LARGE SCALE GENOMIC DNA]</scope>
    <source>
        <strain evidence="3 4">DSM 16371</strain>
    </source>
</reference>